<dbReference type="Pfam" id="PF26079">
    <property type="entry name" value="Baseplate_J_C"/>
    <property type="match status" value="1"/>
</dbReference>
<dbReference type="Pfam" id="PF26078">
    <property type="entry name" value="Baseplate_J_M"/>
    <property type="match status" value="1"/>
</dbReference>
<dbReference type="AlphaFoldDB" id="A0A653KYB1"/>
<dbReference type="RefSeq" id="WP_159158951.1">
    <property type="nucleotide sequence ID" value="NZ_LR732798.1"/>
</dbReference>
<evidence type="ECO:0000313" key="4">
    <source>
        <dbReference type="Proteomes" id="UP000439123"/>
    </source>
</evidence>
<gene>
    <name evidence="3" type="ORF">AERO8C_160225</name>
</gene>
<feature type="domain" description="Baseplate J-like C-terminal" evidence="2">
    <location>
        <begin position="213"/>
        <end position="293"/>
    </location>
</feature>
<evidence type="ECO:0000259" key="1">
    <source>
        <dbReference type="Pfam" id="PF26078"/>
    </source>
</evidence>
<dbReference type="InterPro" id="IPR058531">
    <property type="entry name" value="Baseplate_J_M"/>
</dbReference>
<dbReference type="InterPro" id="IPR014507">
    <property type="entry name" value="Baseplate_assembly_J_pred"/>
</dbReference>
<sequence length="299" mass="31634">MTSAFTAVNLSQLPPPVVVEQLDYETILSEMVADLISRDPSFSALVESDPAFKILEVAAYRELLIRLRANESAKAVMLAFAIGADLDQLGANVGVARLVITPGDPTAIPPTEDIMEDDKDYRLRILLSFEGYTTAGSIGSYTYHALSASGDVLDVGVDSLVPGRVNIAVLSRTGSGVPPQATLDAVRSAVTPEIVRPLCDTPDVSAADVVSFQITAVLDFFPGVGQQQVLDAATASAQAYAAEMHKLGMDITLDGVYAALRRPGVQKVNLSSPAADIPIQWNQAPHCTAINITAGVIRE</sequence>
<name>A0A653KYB1_AERVE</name>
<dbReference type="PIRSF" id="PIRSF020481">
    <property type="entry name" value="BAP"/>
    <property type="match status" value="1"/>
</dbReference>
<organism evidence="3 4">
    <name type="scientific">Aeromonas veronii</name>
    <dbReference type="NCBI Taxonomy" id="654"/>
    <lineage>
        <taxon>Bacteria</taxon>
        <taxon>Pseudomonadati</taxon>
        <taxon>Pseudomonadota</taxon>
        <taxon>Gammaproteobacteria</taxon>
        <taxon>Aeromonadales</taxon>
        <taxon>Aeromonadaceae</taxon>
        <taxon>Aeromonas</taxon>
    </lineage>
</organism>
<accession>A0A653KYB1</accession>
<dbReference type="InterPro" id="IPR058530">
    <property type="entry name" value="Baseplate_J-like_C"/>
</dbReference>
<dbReference type="Proteomes" id="UP000439123">
    <property type="component" value="Unassembled WGS sequence"/>
</dbReference>
<comment type="caution">
    <text evidence="3">The sequence shown here is derived from an EMBL/GenBank/DDBJ whole genome shotgun (WGS) entry which is preliminary data.</text>
</comment>
<protein>
    <submittedName>
        <fullName evidence="3">Contig_41, whole genome shotgun sequence</fullName>
    </submittedName>
</protein>
<proteinExistence type="predicted"/>
<reference evidence="3 4" key="1">
    <citation type="submission" date="2019-10" db="EMBL/GenBank/DDBJ databases">
        <authorList>
            <person name="Karimi E."/>
        </authorList>
    </citation>
    <scope>NUCLEOTIDE SEQUENCE [LARGE SCALE GENOMIC DNA]</scope>
    <source>
        <strain evidence="3">Aeromonas sp. 8C</strain>
    </source>
</reference>
<feature type="domain" description="Baseplate J-like central" evidence="1">
    <location>
        <begin position="134"/>
        <end position="202"/>
    </location>
</feature>
<evidence type="ECO:0000259" key="2">
    <source>
        <dbReference type="Pfam" id="PF26079"/>
    </source>
</evidence>
<dbReference type="InterPro" id="IPR052726">
    <property type="entry name" value="Phage_Baseplate_Hub"/>
</dbReference>
<dbReference type="PANTHER" id="PTHR35862">
    <property type="entry name" value="FELS-2 PROPHAGE PROTEIN"/>
    <property type="match status" value="1"/>
</dbReference>
<evidence type="ECO:0000313" key="3">
    <source>
        <dbReference type="EMBL" id="VXA84072.1"/>
    </source>
</evidence>
<dbReference type="PANTHER" id="PTHR35862:SF1">
    <property type="entry name" value="FELS-2 PROPHAGE PROTEIN"/>
    <property type="match status" value="1"/>
</dbReference>
<dbReference type="EMBL" id="CABWLC010000008">
    <property type="protein sequence ID" value="VXA84072.1"/>
    <property type="molecule type" value="Genomic_DNA"/>
</dbReference>